<dbReference type="RefSeq" id="WP_187761839.1">
    <property type="nucleotide sequence ID" value="NZ_CP061038.1"/>
</dbReference>
<proteinExistence type="predicted"/>
<accession>A0A7H0LIM5</accession>
<feature type="domain" description="Amidohydrolase-related" evidence="2">
    <location>
        <begin position="83"/>
        <end position="435"/>
    </location>
</feature>
<dbReference type="KEGG" id="spap:H3Z74_23330"/>
<dbReference type="Proteomes" id="UP000516148">
    <property type="component" value="Chromosome"/>
</dbReference>
<dbReference type="AlphaFoldDB" id="A0A7H0LIM5"/>
<evidence type="ECO:0000259" key="2">
    <source>
        <dbReference type="Pfam" id="PF01979"/>
    </source>
</evidence>
<dbReference type="InterPro" id="IPR011059">
    <property type="entry name" value="Metal-dep_hydrolase_composite"/>
</dbReference>
<dbReference type="InterPro" id="IPR057744">
    <property type="entry name" value="OTAase-like"/>
</dbReference>
<dbReference type="InterPro" id="IPR006680">
    <property type="entry name" value="Amidohydro-rel"/>
</dbReference>
<dbReference type="Gene3D" id="2.30.40.10">
    <property type="entry name" value="Urease, subunit C, domain 1"/>
    <property type="match status" value="1"/>
</dbReference>
<gene>
    <name evidence="3" type="ORF">H3Z74_23330</name>
</gene>
<protein>
    <submittedName>
        <fullName evidence="3">Amidohydrolase family protein</fullName>
    </submittedName>
</protein>
<organism evidence="3 4">
    <name type="scientific">Sphingomonas alpina</name>
    <dbReference type="NCBI Taxonomy" id="653931"/>
    <lineage>
        <taxon>Bacteria</taxon>
        <taxon>Pseudomonadati</taxon>
        <taxon>Pseudomonadota</taxon>
        <taxon>Alphaproteobacteria</taxon>
        <taxon>Sphingomonadales</taxon>
        <taxon>Sphingomonadaceae</taxon>
        <taxon>Sphingomonas</taxon>
    </lineage>
</organism>
<evidence type="ECO:0000313" key="4">
    <source>
        <dbReference type="Proteomes" id="UP000516148"/>
    </source>
</evidence>
<dbReference type="CDD" id="cd01299">
    <property type="entry name" value="Met_dep_hydrolase_A"/>
    <property type="match status" value="1"/>
</dbReference>
<dbReference type="SUPFAM" id="SSF51338">
    <property type="entry name" value="Composite domain of metallo-dependent hydrolases"/>
    <property type="match status" value="1"/>
</dbReference>
<evidence type="ECO:0000256" key="1">
    <source>
        <dbReference type="SAM" id="SignalP"/>
    </source>
</evidence>
<reference evidence="3 4" key="1">
    <citation type="submission" date="2020-09" db="EMBL/GenBank/DDBJ databases">
        <title>Sphingomonas sp., a new species isolated from pork steak.</title>
        <authorList>
            <person name="Heidler von Heilborn D."/>
        </authorList>
    </citation>
    <scope>NUCLEOTIDE SEQUENCE [LARGE SCALE GENOMIC DNA]</scope>
    <source>
        <strain evidence="4">S8-3T</strain>
    </source>
</reference>
<feature type="chain" id="PRO_5028997120" evidence="1">
    <location>
        <begin position="31"/>
        <end position="440"/>
    </location>
</feature>
<dbReference type="SUPFAM" id="SSF51556">
    <property type="entry name" value="Metallo-dependent hydrolases"/>
    <property type="match status" value="1"/>
</dbReference>
<dbReference type="InterPro" id="IPR032466">
    <property type="entry name" value="Metal_Hydrolase"/>
</dbReference>
<name>A0A7H0LIM5_9SPHN</name>
<dbReference type="Pfam" id="PF01979">
    <property type="entry name" value="Amidohydro_1"/>
    <property type="match status" value="1"/>
</dbReference>
<feature type="signal peptide" evidence="1">
    <location>
        <begin position="1"/>
        <end position="30"/>
    </location>
</feature>
<dbReference type="Gene3D" id="3.20.20.140">
    <property type="entry name" value="Metal-dependent hydrolases"/>
    <property type="match status" value="1"/>
</dbReference>
<dbReference type="PANTHER" id="PTHR43135">
    <property type="entry name" value="ALPHA-D-RIBOSE 1-METHYLPHOSPHONATE 5-TRIPHOSPHATE DIPHOSPHATASE"/>
    <property type="match status" value="1"/>
</dbReference>
<keyword evidence="1" id="KW-0732">Signal</keyword>
<dbReference type="PANTHER" id="PTHR43135:SF3">
    <property type="entry name" value="ALPHA-D-RIBOSE 1-METHYLPHOSPHONATE 5-TRIPHOSPHATE DIPHOSPHATASE"/>
    <property type="match status" value="1"/>
</dbReference>
<keyword evidence="3" id="KW-0378">Hydrolase</keyword>
<evidence type="ECO:0000313" key="3">
    <source>
        <dbReference type="EMBL" id="QNQ09528.1"/>
    </source>
</evidence>
<dbReference type="EMBL" id="CP061038">
    <property type="protein sequence ID" value="QNQ09528.1"/>
    <property type="molecule type" value="Genomic_DNA"/>
</dbReference>
<sequence>MTNSIKRGSAMIALSAGLAISLLAAPAALAKDVIIHAGQLIDGVSRTTRSNVSILIHDDRIVSVTPGFTEQAGADVIDLSKSTVLPGLIDAHVHLLLQLGSGSPMLNQVTRTAYDELLDGIGYARKTLFAGFTSVRDVGGYTPAIVALKKAVAAGNVTGPRMWVAGSILGPTGGHADFSTGFDEALSKPEWTDGIIDGPEEAIKAVRAHHRAGVDLIKIVPSGGVASVGDDPHAQLMTDAEIKAVVETAHTLHMKVAAHAHGAVAVDHASQIGVDSIEHGSFANDVSYKIMKTNGTYLVPTLIAGDTVVQYAKMHPEILKPSVAAKALAVGPVMSQNAFNAYKAGVKMAFGTDAGVYPHGQNGREFELLVKAGIPAIDAILMATSAAADLIGDADDIGTIQPGRYADIIATSGNPLTDITELQRVAFVMKGGQIVKQAGQ</sequence>
<dbReference type="InterPro" id="IPR051781">
    <property type="entry name" value="Metallo-dep_Hydrolase"/>
</dbReference>
<keyword evidence="4" id="KW-1185">Reference proteome</keyword>
<dbReference type="GO" id="GO:0016810">
    <property type="term" value="F:hydrolase activity, acting on carbon-nitrogen (but not peptide) bonds"/>
    <property type="evidence" value="ECO:0007669"/>
    <property type="project" value="InterPro"/>
</dbReference>